<dbReference type="STRING" id="941907.SAMN06295910_0961"/>
<dbReference type="Gene3D" id="3.40.50.720">
    <property type="entry name" value="NAD(P)-binding Rossmann-like Domain"/>
    <property type="match status" value="1"/>
</dbReference>
<dbReference type="Proteomes" id="UP000192934">
    <property type="component" value="Chromosome I"/>
</dbReference>
<organism evidence="2 3">
    <name type="scientific">Allosphingosinicella indica</name>
    <dbReference type="NCBI Taxonomy" id="941907"/>
    <lineage>
        <taxon>Bacteria</taxon>
        <taxon>Pseudomonadati</taxon>
        <taxon>Pseudomonadota</taxon>
        <taxon>Alphaproteobacteria</taxon>
        <taxon>Sphingomonadales</taxon>
        <taxon>Sphingomonadaceae</taxon>
        <taxon>Allosphingosinicella</taxon>
    </lineage>
</organism>
<dbReference type="PANTHER" id="PTHR43245">
    <property type="entry name" value="BIFUNCTIONAL POLYMYXIN RESISTANCE PROTEIN ARNA"/>
    <property type="match status" value="1"/>
</dbReference>
<dbReference type="EMBL" id="LT840185">
    <property type="protein sequence ID" value="SMF62159.1"/>
    <property type="molecule type" value="Genomic_DNA"/>
</dbReference>
<dbReference type="Gene3D" id="3.90.25.10">
    <property type="entry name" value="UDP-galactose 4-epimerase, domain 1"/>
    <property type="match status" value="1"/>
</dbReference>
<sequence length="337" mass="36720">MQDNKASALAGRKVIVTGGAGFIGSHLCEALVDLGAEVLCMDDLSAGKRTNVAHLENKSNRPNFRFAQLDICDSSSAMDDAFEGVDTVFHNAASKKNVCLIDPHRDLEVNAGGALNLLQMAKKHGVRKFVQASTGSVYGEPQIFPTTETHPFEPVSYYGVSKLAGERYVDVFHKLYGLDTTILRYFHVYGPRQESNEFGGVVSIFLRRITQGQNPIVFGHGDQVRSFTWVKDLVEANIRAAVDPAATGQAFNAASGIRVTINELAQGMLDILDPERRLMIEHGEPLVGDIMEFDVSNAKIREQLGIEFVADFWGTLRTALSDVDAFLGRGETAGIAA</sequence>
<evidence type="ECO:0000313" key="3">
    <source>
        <dbReference type="Proteomes" id="UP000192934"/>
    </source>
</evidence>
<dbReference type="OrthoDB" id="9801785at2"/>
<dbReference type="AlphaFoldDB" id="A0A1X7G280"/>
<evidence type="ECO:0000259" key="1">
    <source>
        <dbReference type="Pfam" id="PF01370"/>
    </source>
</evidence>
<dbReference type="InterPro" id="IPR001509">
    <property type="entry name" value="Epimerase_deHydtase"/>
</dbReference>
<dbReference type="SUPFAM" id="SSF51735">
    <property type="entry name" value="NAD(P)-binding Rossmann-fold domains"/>
    <property type="match status" value="1"/>
</dbReference>
<dbReference type="InterPro" id="IPR050177">
    <property type="entry name" value="Lipid_A_modif_metabolic_enz"/>
</dbReference>
<dbReference type="RefSeq" id="WP_085217749.1">
    <property type="nucleotide sequence ID" value="NZ_LT840185.1"/>
</dbReference>
<dbReference type="PANTHER" id="PTHR43245:SF13">
    <property type="entry name" value="UDP-D-APIOSE_UDP-D-XYLOSE SYNTHASE 2"/>
    <property type="match status" value="1"/>
</dbReference>
<name>A0A1X7G280_9SPHN</name>
<feature type="domain" description="NAD-dependent epimerase/dehydratase" evidence="1">
    <location>
        <begin position="14"/>
        <end position="253"/>
    </location>
</feature>
<protein>
    <submittedName>
        <fullName evidence="2">UDP-glucose 4-epimerase</fullName>
    </submittedName>
</protein>
<dbReference type="Pfam" id="PF01370">
    <property type="entry name" value="Epimerase"/>
    <property type="match status" value="1"/>
</dbReference>
<gene>
    <name evidence="2" type="ORF">SAMN06295910_0961</name>
</gene>
<accession>A0A1X7G280</accession>
<dbReference type="InterPro" id="IPR036291">
    <property type="entry name" value="NAD(P)-bd_dom_sf"/>
</dbReference>
<evidence type="ECO:0000313" key="2">
    <source>
        <dbReference type="EMBL" id="SMF62159.1"/>
    </source>
</evidence>
<proteinExistence type="predicted"/>
<keyword evidence="3" id="KW-1185">Reference proteome</keyword>
<reference evidence="3" key="1">
    <citation type="submission" date="2017-04" db="EMBL/GenBank/DDBJ databases">
        <authorList>
            <person name="Varghese N."/>
            <person name="Submissions S."/>
        </authorList>
    </citation>
    <scope>NUCLEOTIDE SEQUENCE [LARGE SCALE GENOMIC DNA]</scope>
    <source>
        <strain evidence="3">Dd16</strain>
    </source>
</reference>